<reference evidence="4" key="1">
    <citation type="submission" date="2021-02" db="EMBL/GenBank/DDBJ databases">
        <authorList>
            <person name="Nowell W R."/>
        </authorList>
    </citation>
    <scope>NUCLEOTIDE SEQUENCE</scope>
</reference>
<evidence type="ECO:0000313" key="4">
    <source>
        <dbReference type="EMBL" id="CAF3791350.1"/>
    </source>
</evidence>
<evidence type="ECO:0000259" key="2">
    <source>
        <dbReference type="PROSITE" id="PS50918"/>
    </source>
</evidence>
<dbReference type="SUPFAM" id="SSF117839">
    <property type="entry name" value="WWE domain"/>
    <property type="match status" value="1"/>
</dbReference>
<feature type="region of interest" description="Disordered" evidence="1">
    <location>
        <begin position="137"/>
        <end position="157"/>
    </location>
</feature>
<dbReference type="InterPro" id="IPR037197">
    <property type="entry name" value="WWE_dom_sf"/>
</dbReference>
<dbReference type="GO" id="GO:0008270">
    <property type="term" value="F:zinc ion binding"/>
    <property type="evidence" value="ECO:0007669"/>
    <property type="project" value="InterPro"/>
</dbReference>
<dbReference type="PROSITE" id="PS50918">
    <property type="entry name" value="WWE"/>
    <property type="match status" value="1"/>
</dbReference>
<gene>
    <name evidence="3" type="ORF">OVA965_LOCUS15588</name>
    <name evidence="4" type="ORF">TMI583_LOCUS15598</name>
</gene>
<comment type="caution">
    <text evidence="4">The sequence shown here is derived from an EMBL/GenBank/DDBJ whole genome shotgun (WGS) entry which is preliminary data.</text>
</comment>
<feature type="compositionally biased region" description="Polar residues" evidence="1">
    <location>
        <begin position="511"/>
        <end position="528"/>
    </location>
</feature>
<organism evidence="4 5">
    <name type="scientific">Didymodactylos carnosus</name>
    <dbReference type="NCBI Taxonomy" id="1234261"/>
    <lineage>
        <taxon>Eukaryota</taxon>
        <taxon>Metazoa</taxon>
        <taxon>Spiralia</taxon>
        <taxon>Gnathifera</taxon>
        <taxon>Rotifera</taxon>
        <taxon>Eurotatoria</taxon>
        <taxon>Bdelloidea</taxon>
        <taxon>Philodinida</taxon>
        <taxon>Philodinidae</taxon>
        <taxon>Didymodactylos</taxon>
    </lineage>
</organism>
<dbReference type="EMBL" id="CAJOBA010007058">
    <property type="protein sequence ID" value="CAF3791350.1"/>
    <property type="molecule type" value="Genomic_DNA"/>
</dbReference>
<feature type="compositionally biased region" description="Polar residues" evidence="1">
    <location>
        <begin position="300"/>
        <end position="322"/>
    </location>
</feature>
<dbReference type="InterPro" id="IPR004170">
    <property type="entry name" value="WWE_dom"/>
</dbReference>
<dbReference type="Proteomes" id="UP000677228">
    <property type="component" value="Unassembled WGS sequence"/>
</dbReference>
<protein>
    <recommendedName>
        <fullName evidence="2">WWE domain-containing protein</fullName>
    </recommendedName>
</protein>
<sequence>MATGMILDRADQYLTERITDGAGGKEFQDQKISRHQQFCNRCNRYILRAIFAYHYEHNCHNPNEEQENQEPPSSTRFRTIIADEDDNQKFETTFHDDMYNDDQNRFQRSHSSMHHRGDHNPIRDTVFRTDSSGKILGITSLSNKREQRNNGGRNGNTDNDENIVSCEYCNQLCALTDFDHHKKYCLRNPSAKANNRTRTHEAQTARTVENDIELPCEYCNKLVNIEDFQEHMTQCTNLDRNRIQNHRRKIESDSVIGKIPCEHCNTLCDFDELNIHEMDCVKSPRNIAYAAQKEKRSTIRDLNTSNMHKPTATANRNNNKSDTILDPSSLYTRPRKNTKGQIQSTPDRTDTNKKRSQSAEENRAQYTSIDIDRTKEANSNIPITTTTRRVDSYGFGLDRSGPRSRENLFKKSFDDDNNYLQPSARPYDNMPSSLINRQGILLNNHANTKRSAKIPSPTTDFLTPVRSKDDRSKFTLSRTSNDRIPIRADPGKTFSDLKDSSSLRSYHKPATNGNTKHGNYRNNSSTPMLINDDFDERTKYSSPTKSQRKPDKKRSRISSHISSNNQFVTVELMANQMMKVANQHTMSSPKWYWQLISNPWSINGKEEWTEYSDIESEIIEEAFNENNKTKLVELDNYWIDLTQSLQISRSDKNQHKQIKRILITKNENNCLREERFSLPLPLGKPFNE</sequence>
<evidence type="ECO:0000256" key="1">
    <source>
        <dbReference type="SAM" id="MobiDB-lite"/>
    </source>
</evidence>
<feature type="region of interest" description="Disordered" evidence="1">
    <location>
        <begin position="465"/>
        <end position="560"/>
    </location>
</feature>
<evidence type="ECO:0000313" key="5">
    <source>
        <dbReference type="Proteomes" id="UP000682733"/>
    </source>
</evidence>
<feature type="compositionally biased region" description="Basic and acidic residues" evidence="1">
    <location>
        <begin position="400"/>
        <end position="414"/>
    </location>
</feature>
<feature type="domain" description="WWE" evidence="2">
    <location>
        <begin position="576"/>
        <end position="660"/>
    </location>
</feature>
<proteinExistence type="predicted"/>
<dbReference type="AlphaFoldDB" id="A0A8S2J319"/>
<name>A0A8S2J319_9BILA</name>
<dbReference type="Gene3D" id="3.30.720.50">
    <property type="match status" value="1"/>
</dbReference>
<accession>A0A8S2J319</accession>
<dbReference type="InterPro" id="IPR018123">
    <property type="entry name" value="WWE-dom_subgr"/>
</dbReference>
<evidence type="ECO:0000313" key="3">
    <source>
        <dbReference type="EMBL" id="CAF1022790.1"/>
    </source>
</evidence>
<feature type="compositionally biased region" description="Basic residues" evidence="1">
    <location>
        <begin position="546"/>
        <end position="557"/>
    </location>
</feature>
<feature type="region of interest" description="Disordered" evidence="1">
    <location>
        <begin position="291"/>
        <end position="367"/>
    </location>
</feature>
<feature type="region of interest" description="Disordered" evidence="1">
    <location>
        <begin position="394"/>
        <end position="416"/>
    </location>
</feature>
<dbReference type="SMART" id="SM00678">
    <property type="entry name" value="WWE"/>
    <property type="match status" value="1"/>
</dbReference>
<dbReference type="Proteomes" id="UP000682733">
    <property type="component" value="Unassembled WGS sequence"/>
</dbReference>
<dbReference type="Pfam" id="PF02825">
    <property type="entry name" value="WWE"/>
    <property type="match status" value="1"/>
</dbReference>
<feature type="compositionally biased region" description="Basic and acidic residues" evidence="1">
    <location>
        <begin position="480"/>
        <end position="501"/>
    </location>
</feature>
<feature type="compositionally biased region" description="Basic and acidic residues" evidence="1">
    <location>
        <begin position="347"/>
        <end position="363"/>
    </location>
</feature>
<dbReference type="EMBL" id="CAJNOK010007046">
    <property type="protein sequence ID" value="CAF1022790.1"/>
    <property type="molecule type" value="Genomic_DNA"/>
</dbReference>